<dbReference type="AlphaFoldDB" id="A0AAV6Z303"/>
<keyword evidence="1" id="KW-0812">Transmembrane</keyword>
<organism evidence="2 3">
    <name type="scientific">Engystomops pustulosus</name>
    <name type="common">Tungara frog</name>
    <name type="synonym">Physalaemus pustulosus</name>
    <dbReference type="NCBI Taxonomy" id="76066"/>
    <lineage>
        <taxon>Eukaryota</taxon>
        <taxon>Metazoa</taxon>
        <taxon>Chordata</taxon>
        <taxon>Craniata</taxon>
        <taxon>Vertebrata</taxon>
        <taxon>Euteleostomi</taxon>
        <taxon>Amphibia</taxon>
        <taxon>Batrachia</taxon>
        <taxon>Anura</taxon>
        <taxon>Neobatrachia</taxon>
        <taxon>Hyloidea</taxon>
        <taxon>Leptodactylidae</taxon>
        <taxon>Leiuperinae</taxon>
        <taxon>Engystomops</taxon>
    </lineage>
</organism>
<sequence length="191" mass="21554">MLNPQCWLCLVSQHCFTQVKTVLDFIKNNGKLIGPLSLVTTGGSINVFPILWIGVVISRKTFLKLSSKSEFIPSYKFLCHCPLSNLAVTSSFMPQSNPRNHIPDSCKAPFLPKKVICSVSRLFIINLSLCIVRRDIFGEKEENIFSSKIQVNFLHGNLFTHRHGLNFLSTLLKTQSFLDVISKFSSCHYST</sequence>
<keyword evidence="1" id="KW-0472">Membrane</keyword>
<gene>
    <name evidence="2" type="ORF">GDO81_028412</name>
</gene>
<proteinExistence type="predicted"/>
<evidence type="ECO:0000313" key="2">
    <source>
        <dbReference type="EMBL" id="KAG8541712.1"/>
    </source>
</evidence>
<feature type="transmembrane region" description="Helical" evidence="1">
    <location>
        <begin position="32"/>
        <end position="57"/>
    </location>
</feature>
<comment type="caution">
    <text evidence="2">The sequence shown here is derived from an EMBL/GenBank/DDBJ whole genome shotgun (WGS) entry which is preliminary data.</text>
</comment>
<keyword evidence="1" id="KW-1133">Transmembrane helix</keyword>
<dbReference type="EMBL" id="WNYA01006801">
    <property type="protein sequence ID" value="KAG8541712.1"/>
    <property type="molecule type" value="Genomic_DNA"/>
</dbReference>
<keyword evidence="3" id="KW-1185">Reference proteome</keyword>
<dbReference type="Proteomes" id="UP000824782">
    <property type="component" value="Unassembled WGS sequence"/>
</dbReference>
<name>A0AAV6Z303_ENGPU</name>
<reference evidence="2" key="1">
    <citation type="thesis" date="2020" institute="ProQuest LLC" country="789 East Eisenhower Parkway, Ann Arbor, MI, USA">
        <title>Comparative Genomics and Chromosome Evolution.</title>
        <authorList>
            <person name="Mudd A.B."/>
        </authorList>
    </citation>
    <scope>NUCLEOTIDE SEQUENCE</scope>
    <source>
        <strain evidence="2">237g6f4</strain>
        <tissue evidence="2">Blood</tissue>
    </source>
</reference>
<protein>
    <submittedName>
        <fullName evidence="2">Uncharacterized protein</fullName>
    </submittedName>
</protein>
<evidence type="ECO:0000256" key="1">
    <source>
        <dbReference type="SAM" id="Phobius"/>
    </source>
</evidence>
<evidence type="ECO:0000313" key="3">
    <source>
        <dbReference type="Proteomes" id="UP000824782"/>
    </source>
</evidence>
<accession>A0AAV6Z303</accession>